<name>A0A4Y2VHW7_ARAVE</name>
<protein>
    <submittedName>
        <fullName evidence="2">Uncharacterized protein</fullName>
    </submittedName>
</protein>
<sequence>MNTDEEPIAKRRRMTKESKMVSESKPGIAGQDSCSRSSRIEVASKQKLQLNIKLIEKKMQLLIVAASKDKLPIKLKLAVRIYTKTSEVQGKVLNKEKYFTRNALCQGIF</sequence>
<evidence type="ECO:0000313" key="2">
    <source>
        <dbReference type="EMBL" id="GBO24855.1"/>
    </source>
</evidence>
<dbReference type="AlphaFoldDB" id="A0A4Y2VHW7"/>
<accession>A0A4Y2VHW7</accession>
<gene>
    <name evidence="2" type="ORF">AVEN_106644_1</name>
</gene>
<keyword evidence="3" id="KW-1185">Reference proteome</keyword>
<evidence type="ECO:0000313" key="3">
    <source>
        <dbReference type="Proteomes" id="UP000499080"/>
    </source>
</evidence>
<dbReference type="Proteomes" id="UP000499080">
    <property type="component" value="Unassembled WGS sequence"/>
</dbReference>
<proteinExistence type="predicted"/>
<evidence type="ECO:0000256" key="1">
    <source>
        <dbReference type="SAM" id="MobiDB-lite"/>
    </source>
</evidence>
<reference evidence="2 3" key="1">
    <citation type="journal article" date="2019" name="Sci. Rep.">
        <title>Orb-weaving spider Araneus ventricosus genome elucidates the spidroin gene catalogue.</title>
        <authorList>
            <person name="Kono N."/>
            <person name="Nakamura H."/>
            <person name="Ohtoshi R."/>
            <person name="Moran D.A.P."/>
            <person name="Shinohara A."/>
            <person name="Yoshida Y."/>
            <person name="Fujiwara M."/>
            <person name="Mori M."/>
            <person name="Tomita M."/>
            <person name="Arakawa K."/>
        </authorList>
    </citation>
    <scope>NUCLEOTIDE SEQUENCE [LARGE SCALE GENOMIC DNA]</scope>
</reference>
<organism evidence="2 3">
    <name type="scientific">Araneus ventricosus</name>
    <name type="common">Orbweaver spider</name>
    <name type="synonym">Epeira ventricosa</name>
    <dbReference type="NCBI Taxonomy" id="182803"/>
    <lineage>
        <taxon>Eukaryota</taxon>
        <taxon>Metazoa</taxon>
        <taxon>Ecdysozoa</taxon>
        <taxon>Arthropoda</taxon>
        <taxon>Chelicerata</taxon>
        <taxon>Arachnida</taxon>
        <taxon>Araneae</taxon>
        <taxon>Araneomorphae</taxon>
        <taxon>Entelegynae</taxon>
        <taxon>Araneoidea</taxon>
        <taxon>Araneidae</taxon>
        <taxon>Araneus</taxon>
    </lineage>
</organism>
<dbReference type="EMBL" id="BGPR01047828">
    <property type="protein sequence ID" value="GBO24855.1"/>
    <property type="molecule type" value="Genomic_DNA"/>
</dbReference>
<comment type="caution">
    <text evidence="2">The sequence shown here is derived from an EMBL/GenBank/DDBJ whole genome shotgun (WGS) entry which is preliminary data.</text>
</comment>
<feature type="region of interest" description="Disordered" evidence="1">
    <location>
        <begin position="1"/>
        <end position="35"/>
    </location>
</feature>